<evidence type="ECO:0000256" key="12">
    <source>
        <dbReference type="PIRSR" id="PIRSR639383-2"/>
    </source>
</evidence>
<evidence type="ECO:0000256" key="10">
    <source>
        <dbReference type="ARBA" id="ARBA00069577"/>
    </source>
</evidence>
<evidence type="ECO:0000256" key="4">
    <source>
        <dbReference type="ARBA" id="ARBA00022741"/>
    </source>
</evidence>
<dbReference type="PROSITE" id="PS51084">
    <property type="entry name" value="HIT_2"/>
    <property type="match status" value="1"/>
</dbReference>
<dbReference type="CDD" id="cd01275">
    <property type="entry name" value="FHIT"/>
    <property type="match status" value="1"/>
</dbReference>
<name>A0A385EIG5_TETCI</name>
<evidence type="ECO:0000259" key="14">
    <source>
        <dbReference type="PROSITE" id="PS50263"/>
    </source>
</evidence>
<dbReference type="PROSITE" id="PS01227">
    <property type="entry name" value="UPF0012"/>
    <property type="match status" value="1"/>
</dbReference>
<accession>A0A385EIG5</accession>
<evidence type="ECO:0000256" key="6">
    <source>
        <dbReference type="ARBA" id="ARBA00023268"/>
    </source>
</evidence>
<dbReference type="InterPro" id="IPR011146">
    <property type="entry name" value="HIT-like"/>
</dbReference>
<evidence type="ECO:0000256" key="9">
    <source>
        <dbReference type="ARBA" id="ARBA00061127"/>
    </source>
</evidence>
<keyword evidence="6" id="KW-0511">Multifunctional enzyme</keyword>
<dbReference type="GO" id="GO:0006139">
    <property type="term" value="P:nucleobase-containing compound metabolic process"/>
    <property type="evidence" value="ECO:0007669"/>
    <property type="project" value="TreeGrafter"/>
</dbReference>
<dbReference type="InterPro" id="IPR036526">
    <property type="entry name" value="C-N_Hydrolase_sf"/>
</dbReference>
<dbReference type="InterPro" id="IPR039383">
    <property type="entry name" value="FHIT"/>
</dbReference>
<comment type="subunit">
    <text evidence="2">Homotetramer.</text>
</comment>
<dbReference type="Pfam" id="PF01230">
    <property type="entry name" value="HIT"/>
    <property type="match status" value="1"/>
</dbReference>
<feature type="short sequence motif" description="Histidine triad motif" evidence="13">
    <location>
        <begin position="424"/>
        <end position="428"/>
    </location>
</feature>
<dbReference type="EMBL" id="MG014202">
    <property type="protein sequence ID" value="AXQ71100.1"/>
    <property type="molecule type" value="mRNA"/>
</dbReference>
<evidence type="ECO:0000259" key="15">
    <source>
        <dbReference type="PROSITE" id="PS51084"/>
    </source>
</evidence>
<keyword evidence="5 16" id="KW-0378">Hydrolase</keyword>
<organism evidence="16">
    <name type="scientific">Tetranychus cinnabarinus</name>
    <name type="common">Carmine spider mite</name>
    <name type="synonym">Acarus cinnabarinus</name>
    <dbReference type="NCBI Taxonomy" id="93129"/>
    <lineage>
        <taxon>Eukaryota</taxon>
        <taxon>Metazoa</taxon>
        <taxon>Ecdysozoa</taxon>
        <taxon>Arthropoda</taxon>
        <taxon>Chelicerata</taxon>
        <taxon>Arachnida</taxon>
        <taxon>Acari</taxon>
        <taxon>Acariformes</taxon>
        <taxon>Trombidiformes</taxon>
        <taxon>Prostigmata</taxon>
        <taxon>Eleutherengona</taxon>
        <taxon>Raphignathae</taxon>
        <taxon>Tetranychoidea</taxon>
        <taxon>Tetranychidae</taxon>
        <taxon>Tetranychus</taxon>
    </lineage>
</organism>
<evidence type="ECO:0000256" key="3">
    <source>
        <dbReference type="ARBA" id="ARBA00012377"/>
    </source>
</evidence>
<dbReference type="InterPro" id="IPR045254">
    <property type="entry name" value="Nit1/2_C-N_Hydrolase"/>
</dbReference>
<dbReference type="SUPFAM" id="SSF54197">
    <property type="entry name" value="HIT-like"/>
    <property type="match status" value="1"/>
</dbReference>
<dbReference type="GO" id="GO:0047710">
    <property type="term" value="F:bis(5'-adenosyl)-triphosphatase activity"/>
    <property type="evidence" value="ECO:0007669"/>
    <property type="project" value="UniProtKB-EC"/>
</dbReference>
<dbReference type="InterPro" id="IPR036265">
    <property type="entry name" value="HIT-like_sf"/>
</dbReference>
<dbReference type="FunFam" id="3.60.110.10:FF:000005">
    <property type="entry name" value="nitrilase homolog 1 isoform X1"/>
    <property type="match status" value="1"/>
</dbReference>
<dbReference type="GO" id="GO:0016811">
    <property type="term" value="F:hydrolase activity, acting on carbon-nitrogen (but not peptide) bonds, in linear amides"/>
    <property type="evidence" value="ECO:0007669"/>
    <property type="project" value="InterPro"/>
</dbReference>
<dbReference type="InterPro" id="IPR003010">
    <property type="entry name" value="C-N_Hydrolase"/>
</dbReference>
<evidence type="ECO:0000256" key="11">
    <source>
        <dbReference type="PIRSR" id="PIRSR639383-1"/>
    </source>
</evidence>
<evidence type="ECO:0000313" key="16">
    <source>
        <dbReference type="EMBL" id="AXQ71100.1"/>
    </source>
</evidence>
<dbReference type="Pfam" id="PF00795">
    <property type="entry name" value="CN_hydrolase"/>
    <property type="match status" value="1"/>
</dbReference>
<dbReference type="PANTHER" id="PTHR23088:SF27">
    <property type="entry name" value="DEAMINATED GLUTATHIONE AMIDASE"/>
    <property type="match status" value="1"/>
</dbReference>
<dbReference type="InterPro" id="IPR001110">
    <property type="entry name" value="UPF0012_CS"/>
</dbReference>
<comment type="cofactor">
    <cofactor evidence="1">
        <name>Mn(2+)</name>
        <dbReference type="ChEBI" id="CHEBI:29035"/>
    </cofactor>
</comment>
<proteinExistence type="evidence at transcript level"/>
<dbReference type="PANTHER" id="PTHR23088">
    <property type="entry name" value="NITRILASE-RELATED"/>
    <property type="match status" value="1"/>
</dbReference>
<evidence type="ECO:0000256" key="7">
    <source>
        <dbReference type="ARBA" id="ARBA00047780"/>
    </source>
</evidence>
<dbReference type="AlphaFoldDB" id="A0A385EIG5"/>
<feature type="active site" description="Tele-AMP-histidine intermediate" evidence="11">
    <location>
        <position position="426"/>
    </location>
</feature>
<feature type="domain" description="HIT" evidence="15">
    <location>
        <begin position="331"/>
        <end position="439"/>
    </location>
</feature>
<dbReference type="SUPFAM" id="SSF56317">
    <property type="entry name" value="Carbon-nitrogen hydrolase"/>
    <property type="match status" value="1"/>
</dbReference>
<keyword evidence="4" id="KW-0547">Nucleotide-binding</keyword>
<feature type="binding site" evidence="12">
    <location>
        <position position="356"/>
    </location>
    <ligand>
        <name>substrate</name>
    </ligand>
</feature>
<evidence type="ECO:0000256" key="5">
    <source>
        <dbReference type="ARBA" id="ARBA00022801"/>
    </source>
</evidence>
<dbReference type="GO" id="GO:0000166">
    <property type="term" value="F:nucleotide binding"/>
    <property type="evidence" value="ECO:0007669"/>
    <property type="project" value="UniProtKB-KW"/>
</dbReference>
<comment type="similarity">
    <text evidence="9">In the N-terminal section; belongs to the UPF0012 family.</text>
</comment>
<dbReference type="Gene3D" id="3.30.428.10">
    <property type="entry name" value="HIT-like"/>
    <property type="match status" value="1"/>
</dbReference>
<feature type="binding site" evidence="12">
    <location>
        <begin position="419"/>
        <end position="422"/>
    </location>
    <ligand>
        <name>substrate</name>
    </ligand>
</feature>
<comment type="catalytic activity">
    <reaction evidence="7">
        <text>P(1),P(3)-bis(5'-adenosyl) triphosphate + H2O = AMP + ADP + 2 H(+)</text>
        <dbReference type="Rhea" id="RHEA:13893"/>
        <dbReference type="ChEBI" id="CHEBI:15377"/>
        <dbReference type="ChEBI" id="CHEBI:15378"/>
        <dbReference type="ChEBI" id="CHEBI:58529"/>
        <dbReference type="ChEBI" id="CHEBI:456215"/>
        <dbReference type="ChEBI" id="CHEBI:456216"/>
        <dbReference type="EC" id="3.6.1.29"/>
    </reaction>
</comment>
<evidence type="ECO:0000256" key="13">
    <source>
        <dbReference type="PROSITE-ProRule" id="PRU00464"/>
    </source>
</evidence>
<comment type="function">
    <text evidence="8">Cleaves A-5'-PPP-5'A to yield AMP and ADP.</text>
</comment>
<evidence type="ECO:0000256" key="1">
    <source>
        <dbReference type="ARBA" id="ARBA00001936"/>
    </source>
</evidence>
<sequence>MLTRKLIFSLISSNFHSFEASSSIQPIRLLSRMAENAHLKGKKLIAVCQLNCKANKEENYNVSEKLIQEASSNGCSMAFLPECFDMINETRKDTLAKLEPLDGPLITKYRDLAKSCNIWLSLGGLHEKREHNEDGKASNAHIVINSSGEIVSVYRKTHLFNLDIPGVVHLVESEFSVAGDKIIPPVQTPVGKLGLGICYDVRFPELAISLAKAGADILSYPSSFTVPTGSAHWETLLRCRAIENQCYVVAAAQTGFHNSKRSSWGHSMVVDPWGSIIAQVGEEVGLAIAIIDPELQRKVRAKLPVWTDRRSDLYGEVITPIENCNPDAESEYNFGPVKIHPSQVFYRTQHSYAFVNHRPFLPGHSLVAPLRAGAVRVTDLTSAEITDFFTCIQKVQKALETEYSATSSSIAIQDGPDAGRSVEHLHAHVVARKPNDFEADFIFALATHDKSDKPIRSASDMKAESDRMRKYFYH</sequence>
<feature type="domain" description="CN hydrolase" evidence="14">
    <location>
        <begin position="43"/>
        <end position="293"/>
    </location>
</feature>
<dbReference type="Gene3D" id="3.60.110.10">
    <property type="entry name" value="Carbon-nitrogen hydrolase"/>
    <property type="match status" value="1"/>
</dbReference>
<evidence type="ECO:0000256" key="2">
    <source>
        <dbReference type="ARBA" id="ARBA00011881"/>
    </source>
</evidence>
<evidence type="ECO:0000256" key="8">
    <source>
        <dbReference type="ARBA" id="ARBA00057461"/>
    </source>
</evidence>
<reference evidence="16" key="1">
    <citation type="submission" date="2017-09" db="EMBL/GenBank/DDBJ databases">
        <title>Functional Analysis of Nitrilase Gene from Tetranychus cinnabarinus (Boisduval) involved in Cyflumetofen Resistance.</title>
        <authorList>
            <person name="Zhang Y."/>
        </authorList>
    </citation>
    <scope>NUCLEOTIDE SEQUENCE</scope>
</reference>
<feature type="binding site" evidence="12">
    <location>
        <position position="428"/>
    </location>
    <ligand>
        <name>substrate</name>
    </ligand>
</feature>
<dbReference type="CDD" id="cd07572">
    <property type="entry name" value="nit"/>
    <property type="match status" value="1"/>
</dbReference>
<dbReference type="EC" id="3.6.1.29" evidence="3"/>
<dbReference type="FunFam" id="3.30.428.10:FF:000011">
    <property type="entry name" value="Fragile histidine triad"/>
    <property type="match status" value="1"/>
</dbReference>
<protein>
    <recommendedName>
        <fullName evidence="10">Nitrilase and fragile histidine triad fusion protein NitFhit</fullName>
        <ecNumber evidence="3">3.6.1.29</ecNumber>
    </recommendedName>
</protein>
<dbReference type="PROSITE" id="PS50263">
    <property type="entry name" value="CN_HYDROLASE"/>
    <property type="match status" value="1"/>
</dbReference>
<feature type="binding site" evidence="12">
    <location>
        <position position="413"/>
    </location>
    <ligand>
        <name>substrate</name>
    </ligand>
</feature>